<dbReference type="InterPro" id="IPR001345">
    <property type="entry name" value="PG/BPGM_mutase_AS"/>
</dbReference>
<evidence type="ECO:0000256" key="2">
    <source>
        <dbReference type="ARBA" id="ARBA00004496"/>
    </source>
</evidence>
<dbReference type="PANTHER" id="PTHR42780:SF1">
    <property type="entry name" value="ISOLEUCINE--TRNA LIGASE, CYTOPLASMIC"/>
    <property type="match status" value="1"/>
</dbReference>
<dbReference type="GO" id="GO:0000049">
    <property type="term" value="F:tRNA binding"/>
    <property type="evidence" value="ECO:0007669"/>
    <property type="project" value="InterPro"/>
</dbReference>
<dbReference type="Gene3D" id="3.90.740.10">
    <property type="entry name" value="Valyl/Leucyl/Isoleucyl-tRNA synthetase, editing domain"/>
    <property type="match status" value="1"/>
</dbReference>
<dbReference type="GO" id="GO:0005524">
    <property type="term" value="F:ATP binding"/>
    <property type="evidence" value="ECO:0007669"/>
    <property type="project" value="UniProtKB-UniRule"/>
</dbReference>
<dbReference type="SUPFAM" id="SSF52374">
    <property type="entry name" value="Nucleotidylyl transferase"/>
    <property type="match status" value="1"/>
</dbReference>
<keyword evidence="9 15" id="KW-0862">Zinc</keyword>
<evidence type="ECO:0000256" key="5">
    <source>
        <dbReference type="ARBA" id="ARBA00022490"/>
    </source>
</evidence>
<dbReference type="InterPro" id="IPR001412">
    <property type="entry name" value="aa-tRNA-synth_I_CS"/>
</dbReference>
<evidence type="ECO:0000313" key="19">
    <source>
        <dbReference type="Proteomes" id="UP000186029"/>
    </source>
</evidence>
<dbReference type="InterPro" id="IPR023586">
    <property type="entry name" value="Ile-tRNA-ligase_type2"/>
</dbReference>
<evidence type="ECO:0000256" key="13">
    <source>
        <dbReference type="ARBA" id="ARBA00025217"/>
    </source>
</evidence>
<dbReference type="CDD" id="cd07961">
    <property type="entry name" value="Anticodon_Ia_Ile_ABEc"/>
    <property type="match status" value="1"/>
</dbReference>
<evidence type="ECO:0000256" key="7">
    <source>
        <dbReference type="ARBA" id="ARBA00022723"/>
    </source>
</evidence>
<dbReference type="GO" id="GO:0002161">
    <property type="term" value="F:aminoacyl-tRNA deacylase activity"/>
    <property type="evidence" value="ECO:0007669"/>
    <property type="project" value="InterPro"/>
</dbReference>
<dbReference type="SUPFAM" id="SSF53254">
    <property type="entry name" value="Phosphoglycerate mutase-like"/>
    <property type="match status" value="1"/>
</dbReference>
<dbReference type="InterPro" id="IPR009080">
    <property type="entry name" value="tRNAsynth_Ia_anticodon-bd"/>
</dbReference>
<comment type="caution">
    <text evidence="18">The sequence shown here is derived from an EMBL/GenBank/DDBJ whole genome shotgun (WGS) entry which is preliminary data.</text>
</comment>
<dbReference type="Gene3D" id="1.10.730.10">
    <property type="entry name" value="Isoleucyl-tRNA Synthetase, Domain 1"/>
    <property type="match status" value="1"/>
</dbReference>
<dbReference type="EMBL" id="MFAC01000011">
    <property type="protein sequence ID" value="OGD67217.1"/>
    <property type="molecule type" value="Genomic_DNA"/>
</dbReference>
<dbReference type="EC" id="6.1.1.5" evidence="15"/>
<dbReference type="InterPro" id="IPR033709">
    <property type="entry name" value="Anticodon_Ile_ABEc"/>
</dbReference>
<evidence type="ECO:0000256" key="1">
    <source>
        <dbReference type="ARBA" id="ARBA00001947"/>
    </source>
</evidence>
<dbReference type="GO" id="GO:0004822">
    <property type="term" value="F:isoleucine-tRNA ligase activity"/>
    <property type="evidence" value="ECO:0007669"/>
    <property type="project" value="UniProtKB-UniRule"/>
</dbReference>
<feature type="short sequence motif" description="'HIGH' region" evidence="15">
    <location>
        <begin position="48"/>
        <end position="58"/>
    </location>
</feature>
<feature type="binding site" evidence="15">
    <location>
        <position position="802"/>
    </location>
    <ligand>
        <name>ATP</name>
        <dbReference type="ChEBI" id="CHEBI:30616"/>
    </ligand>
</feature>
<dbReference type="HAMAP" id="MF_02003">
    <property type="entry name" value="Ile_tRNA_synth_type2"/>
    <property type="match status" value="1"/>
</dbReference>
<dbReference type="InterPro" id="IPR013078">
    <property type="entry name" value="His_Pase_superF_clade-1"/>
</dbReference>
<dbReference type="Gene3D" id="3.40.50.620">
    <property type="entry name" value="HUPs"/>
    <property type="match status" value="2"/>
</dbReference>
<comment type="subunit">
    <text evidence="4 15">Monomer.</text>
</comment>
<dbReference type="InterPro" id="IPR002300">
    <property type="entry name" value="aa-tRNA-synth_Ia"/>
</dbReference>
<comment type="function">
    <text evidence="13 15">Catalyzes the attachment of isoleucine to tRNA(Ile). As IleRS can inadvertently accommodate and process structurally similar amino acids such as valine, to avoid such errors it has two additional distinct tRNA(Ile)-dependent editing activities. One activity is designated as 'pretransfer' editing and involves the hydrolysis of activated Val-AMP. The other activity is designated 'posttransfer' editing and involves deacylation of mischarged Val-tRNA(Ile).</text>
</comment>
<feature type="domain" description="Aminoacyl-tRNA synthetase class Ia" evidence="16">
    <location>
        <begin position="711"/>
        <end position="837"/>
    </location>
</feature>
<evidence type="ECO:0000256" key="6">
    <source>
        <dbReference type="ARBA" id="ARBA00022598"/>
    </source>
</evidence>
<evidence type="ECO:0000256" key="10">
    <source>
        <dbReference type="ARBA" id="ARBA00022840"/>
    </source>
</evidence>
<comment type="catalytic activity">
    <reaction evidence="14 15">
        <text>tRNA(Ile) + L-isoleucine + ATP = L-isoleucyl-tRNA(Ile) + AMP + diphosphate</text>
        <dbReference type="Rhea" id="RHEA:11060"/>
        <dbReference type="Rhea" id="RHEA-COMP:9666"/>
        <dbReference type="Rhea" id="RHEA-COMP:9695"/>
        <dbReference type="ChEBI" id="CHEBI:30616"/>
        <dbReference type="ChEBI" id="CHEBI:33019"/>
        <dbReference type="ChEBI" id="CHEBI:58045"/>
        <dbReference type="ChEBI" id="CHEBI:78442"/>
        <dbReference type="ChEBI" id="CHEBI:78528"/>
        <dbReference type="ChEBI" id="CHEBI:456215"/>
        <dbReference type="EC" id="6.1.1.5"/>
    </reaction>
</comment>
<dbReference type="AlphaFoldDB" id="A0A1F5EIH0"/>
<feature type="domain" description="Methionyl/Valyl/Leucyl/Isoleucyl-tRNA synthetase anticodon-binding" evidence="17">
    <location>
        <begin position="883"/>
        <end position="1026"/>
    </location>
</feature>
<evidence type="ECO:0000256" key="4">
    <source>
        <dbReference type="ARBA" id="ARBA00011245"/>
    </source>
</evidence>
<dbReference type="InterPro" id="IPR013155">
    <property type="entry name" value="M/V/L/I-tRNA-synth_anticd-bd"/>
</dbReference>
<dbReference type="SUPFAM" id="SSF47323">
    <property type="entry name" value="Anticodon-binding domain of a subclass of class I aminoacyl-tRNA synthetases"/>
    <property type="match status" value="1"/>
</dbReference>
<keyword evidence="12 15" id="KW-0030">Aminoacyl-tRNA synthetase</keyword>
<evidence type="ECO:0000256" key="9">
    <source>
        <dbReference type="ARBA" id="ARBA00022833"/>
    </source>
</evidence>
<keyword evidence="8 15" id="KW-0547">Nucleotide-binding</keyword>
<dbReference type="GO" id="GO:0008270">
    <property type="term" value="F:zinc ion binding"/>
    <property type="evidence" value="ECO:0007669"/>
    <property type="project" value="UniProtKB-UniRule"/>
</dbReference>
<dbReference type="STRING" id="1797580.A2Z61_01530"/>
<dbReference type="Gene3D" id="3.40.50.1240">
    <property type="entry name" value="Phosphoglycerate mutase-like"/>
    <property type="match status" value="1"/>
</dbReference>
<keyword evidence="7 15" id="KW-0479">Metal-binding</keyword>
<dbReference type="SUPFAM" id="SSF50677">
    <property type="entry name" value="ValRS/IleRS/LeuRS editing domain"/>
    <property type="match status" value="1"/>
</dbReference>
<dbReference type="GO" id="GO:0006428">
    <property type="term" value="P:isoleucyl-tRNA aminoacylation"/>
    <property type="evidence" value="ECO:0007669"/>
    <property type="project" value="UniProtKB-UniRule"/>
</dbReference>
<reference evidence="18 19" key="1">
    <citation type="journal article" date="2016" name="Nat. Commun.">
        <title>Thousands of microbial genomes shed light on interconnected biogeochemical processes in an aquifer system.</title>
        <authorList>
            <person name="Anantharaman K."/>
            <person name="Brown C.T."/>
            <person name="Hug L.A."/>
            <person name="Sharon I."/>
            <person name="Castelle C.J."/>
            <person name="Probst A.J."/>
            <person name="Thomas B.C."/>
            <person name="Singh A."/>
            <person name="Wilkins M.J."/>
            <person name="Karaoz U."/>
            <person name="Brodie E.L."/>
            <person name="Williams K.H."/>
            <person name="Hubbard S.S."/>
            <person name="Banfield J.F."/>
        </authorList>
    </citation>
    <scope>NUCLEOTIDE SEQUENCE [LARGE SCALE GENOMIC DNA]</scope>
</reference>
<keyword evidence="10 15" id="KW-0067">ATP-binding</keyword>
<evidence type="ECO:0000259" key="16">
    <source>
        <dbReference type="Pfam" id="PF00133"/>
    </source>
</evidence>
<dbReference type="InterPro" id="IPR002301">
    <property type="entry name" value="Ile-tRNA-ligase"/>
</dbReference>
<evidence type="ECO:0000256" key="11">
    <source>
        <dbReference type="ARBA" id="ARBA00022917"/>
    </source>
</evidence>
<accession>A0A1F5EIH0</accession>
<dbReference type="CDD" id="cd07067">
    <property type="entry name" value="HP_PGM_like"/>
    <property type="match status" value="1"/>
</dbReference>
<keyword evidence="5 15" id="KW-0963">Cytoplasm</keyword>
<feature type="short sequence motif" description="'KMSKS' region" evidence="15">
    <location>
        <begin position="799"/>
        <end position="803"/>
    </location>
</feature>
<comment type="domain">
    <text evidence="15">IleRS has two distinct active sites: one for aminoacylation and one for editing. The misactivated valine is translocated from the active site to the editing site, which sterically excludes the correctly activated isoleucine. The single editing site contains two valyl binding pockets, one specific for each substrate (Val-AMP or Val-tRNA(Ile)).</text>
</comment>
<dbReference type="GO" id="GO:0005737">
    <property type="term" value="C:cytoplasm"/>
    <property type="evidence" value="ECO:0007669"/>
    <property type="project" value="UniProtKB-SubCell"/>
</dbReference>
<keyword evidence="6 15" id="KW-0436">Ligase</keyword>
<comment type="cofactor">
    <cofactor evidence="1 15">
        <name>Zn(2+)</name>
        <dbReference type="ChEBI" id="CHEBI:29105"/>
    </cofactor>
</comment>
<gene>
    <name evidence="15" type="primary">ileS</name>
    <name evidence="18" type="ORF">A2Z61_01530</name>
</gene>
<evidence type="ECO:0000259" key="17">
    <source>
        <dbReference type="Pfam" id="PF08264"/>
    </source>
</evidence>
<dbReference type="FunFam" id="3.40.50.620:FF:000063">
    <property type="entry name" value="Isoleucine--tRNA ligase"/>
    <property type="match status" value="1"/>
</dbReference>
<dbReference type="InterPro" id="IPR014729">
    <property type="entry name" value="Rossmann-like_a/b/a_fold"/>
</dbReference>
<evidence type="ECO:0000256" key="14">
    <source>
        <dbReference type="ARBA" id="ARBA00048359"/>
    </source>
</evidence>
<keyword evidence="11 15" id="KW-0648">Protein biosynthesis</keyword>
<evidence type="ECO:0000256" key="15">
    <source>
        <dbReference type="HAMAP-Rule" id="MF_02003"/>
    </source>
</evidence>
<evidence type="ECO:0000256" key="3">
    <source>
        <dbReference type="ARBA" id="ARBA00007078"/>
    </source>
</evidence>
<dbReference type="PROSITE" id="PS00178">
    <property type="entry name" value="AA_TRNA_LIGASE_I"/>
    <property type="match status" value="1"/>
</dbReference>
<proteinExistence type="inferred from homology"/>
<name>A0A1F5EIH0_9BACT</name>
<dbReference type="PANTHER" id="PTHR42780">
    <property type="entry name" value="SOLEUCYL-TRNA SYNTHETASE"/>
    <property type="match status" value="1"/>
</dbReference>
<evidence type="ECO:0000313" key="18">
    <source>
        <dbReference type="EMBL" id="OGD67217.1"/>
    </source>
</evidence>
<evidence type="ECO:0000256" key="12">
    <source>
        <dbReference type="ARBA" id="ARBA00023146"/>
    </source>
</evidence>
<evidence type="ECO:0000256" key="8">
    <source>
        <dbReference type="ARBA" id="ARBA00022741"/>
    </source>
</evidence>
<dbReference type="PROSITE" id="PS00175">
    <property type="entry name" value="PG_MUTASE"/>
    <property type="match status" value="1"/>
</dbReference>
<dbReference type="InterPro" id="IPR029033">
    <property type="entry name" value="His_PPase_superfam"/>
</dbReference>
<dbReference type="SMART" id="SM00855">
    <property type="entry name" value="PGAM"/>
    <property type="match status" value="1"/>
</dbReference>
<dbReference type="PRINTS" id="PR00984">
    <property type="entry name" value="TRNASYNTHILE"/>
</dbReference>
<protein>
    <recommendedName>
        <fullName evidence="15">Isoleucine--tRNA ligase</fullName>
        <ecNumber evidence="15">6.1.1.5</ecNumber>
    </recommendedName>
    <alternativeName>
        <fullName evidence="15">Isoleucyl-tRNA synthetase</fullName>
        <shortName evidence="15">IleRS</shortName>
    </alternativeName>
</protein>
<dbReference type="InterPro" id="IPR009008">
    <property type="entry name" value="Val/Leu/Ile-tRNA-synth_edit"/>
</dbReference>
<comment type="subcellular location">
    <subcellularLocation>
        <location evidence="2 15">Cytoplasm</location>
    </subcellularLocation>
</comment>
<dbReference type="Pfam" id="PF08264">
    <property type="entry name" value="Anticodon_1"/>
    <property type="match status" value="1"/>
</dbReference>
<comment type="similarity">
    <text evidence="3 15">Belongs to the class-I aminoacyl-tRNA synthetase family. IleS type 2 subfamily.</text>
</comment>
<dbReference type="Pfam" id="PF00300">
    <property type="entry name" value="His_Phos_1"/>
    <property type="match status" value="1"/>
</dbReference>
<sequence length="1157" mass="134681">MKKEEKQKSEIAKKEEEILKFWEDNKIFEKSLKKKAPKGEFVFYDGPPFATGLPHYGNLLSSIIKDVIPRYKTMRGYSVRRRFGWDCHGLPIENMIEKQLSLKNKKEIEKIGINNFNKACRASVLAYANEWKKFIDRIGRWVEFDNSYKTMDVLYMESVWQAIKQIYNKNLLYEGKKVLMYCPRCETPLSKAEVAMDHSYRNITEDSITVKFKLKPNQKIGNFNTNDHISILAWTTTPWTLPANLALAVGEDIEYVKLENNLILAKDSLNIIKDDYKITSEFKGSTLVGLEYEPIYNITEADSSSKNSYFITKADFVNTEDGTGIVHIAPAYGEDDYAIGVKYDLPIIQLLDQSAHFNTQAPEFIRGQYYKKASKLIIEDLENRKILFDKKPNTHSYPHCHRCEAPLIYNTLSSWFINIQKIKDRLIQLNEKINWFPKNLKHGRFLKIVQGAPDWNISRNRYWASPLPIWKCGDCGKLEVIGSIDELKSKVKKSENRYFIMRHGEAENNILDIISSKADNPHHLTEKGKKQIIDALKDIKDKNINLIITSPFVRTRETAEIIADKIGIKKDKIIIEKQIQEIQTGDFNGKTIDEYHKYFNSLEECFKKECPGGGENYMEIKNRMGKFIYELETKYKNKNILIVTHEAPAMLLFSAALGYDAQKTTVFRGNKKYFIDNAEIKKLDFIPLPHNENYEIDLHLPYIDEIELICVCGEKLKRIPEVLDGWFESASMPFAEYHYPFENKEEFEKRFPGDFIAEYIAQTRTWFYYMHTIAAILFDDISFKNVITTGNILAEDGSKMSKSKGNYTDPIINLNIYGADALRYYLTTSVVMQAEDIKFTNNEIKEAQNKVINLLFNTVKFYDLYKDGRNEKISYKNSKNILDKWIIARINELIKEITENLEEYNIVKAGRPIKDFIDDLSTWYLRRSRDRFKGNEEKDKQNALATIRFVLLELSKLMAPFTPFIAEYVYQKVKDADGKESVHLENWMEKSSYKQEILNDMKEVRKIVSFGLENRANAGIKVRQPLASLKIKDEKLKMKDNLLQLIKDEVNVKEILFDKNIENEVEFNTALTKELEDEGAAREFIRVLQNARKEAGLMPRDFVNLDIETNHSGKNFIENFAETIKTISFIKEINFIVVSGEEIKIVPYHFKFKIVKN</sequence>
<organism evidence="18 19">
    <name type="scientific">Candidatus Campbellbacteria bacterium RIFCSPLOWO2_02_35_12</name>
    <dbReference type="NCBI Taxonomy" id="1797580"/>
    <lineage>
        <taxon>Bacteria</taxon>
        <taxon>Candidatus Campbelliibacteriota</taxon>
    </lineage>
</organism>
<feature type="domain" description="Aminoacyl-tRNA synthetase class Ia" evidence="16">
    <location>
        <begin position="18"/>
        <end position="497"/>
    </location>
</feature>
<dbReference type="Proteomes" id="UP000186029">
    <property type="component" value="Unassembled WGS sequence"/>
</dbReference>
<dbReference type="Pfam" id="PF00133">
    <property type="entry name" value="tRNA-synt_1"/>
    <property type="match status" value="2"/>
</dbReference>